<sequence>MTQTLWQEVLRLAIEDALVGNGDSGTTRAARKHATHLARLYLTKPNEDFDVVCTLAGLEPIAVRDAMRKRLKAAPSIDEVFSDTRRRSAMNERRLTHRGRTLTIRQWSKETGLTRAAINTRLQLGWNIDRLLSEPSRKRKRQGVVSDFRPSLGTGGGTVAQDSSNITFQDQAK</sequence>
<proteinExistence type="predicted"/>
<dbReference type="AlphaFoldDB" id="A0A7W9F0R2"/>
<reference evidence="2 3" key="1">
    <citation type="submission" date="2020-08" db="EMBL/GenBank/DDBJ databases">
        <title>Genomic Encyclopedia of Type Strains, Phase IV (KMG-IV): sequencing the most valuable type-strain genomes for metagenomic binning, comparative biology and taxonomic classification.</title>
        <authorList>
            <person name="Goeker M."/>
        </authorList>
    </citation>
    <scope>NUCLEOTIDE SEQUENCE [LARGE SCALE GENOMIC DNA]</scope>
    <source>
        <strain evidence="2 3">DSM 101064</strain>
    </source>
</reference>
<accession>A0A7W9F0R2</accession>
<gene>
    <name evidence="2" type="ORF">FHS72_002843</name>
</gene>
<organism evidence="2 3">
    <name type="scientific">Yoonia ponticola</name>
    <dbReference type="NCBI Taxonomy" id="1524255"/>
    <lineage>
        <taxon>Bacteria</taxon>
        <taxon>Pseudomonadati</taxon>
        <taxon>Pseudomonadota</taxon>
        <taxon>Alphaproteobacteria</taxon>
        <taxon>Rhodobacterales</taxon>
        <taxon>Paracoccaceae</taxon>
        <taxon>Yoonia</taxon>
    </lineage>
</organism>
<evidence type="ECO:0000256" key="1">
    <source>
        <dbReference type="SAM" id="MobiDB-lite"/>
    </source>
</evidence>
<feature type="region of interest" description="Disordered" evidence="1">
    <location>
        <begin position="138"/>
        <end position="173"/>
    </location>
</feature>
<feature type="compositionally biased region" description="Polar residues" evidence="1">
    <location>
        <begin position="160"/>
        <end position="173"/>
    </location>
</feature>
<dbReference type="EMBL" id="JACIJM010000008">
    <property type="protein sequence ID" value="MBB5723206.1"/>
    <property type="molecule type" value="Genomic_DNA"/>
</dbReference>
<dbReference type="RefSeq" id="WP_183530197.1">
    <property type="nucleotide sequence ID" value="NZ_JACIJM010000008.1"/>
</dbReference>
<evidence type="ECO:0000313" key="2">
    <source>
        <dbReference type="EMBL" id="MBB5723206.1"/>
    </source>
</evidence>
<name>A0A7W9F0R2_9RHOB</name>
<dbReference type="Proteomes" id="UP000535415">
    <property type="component" value="Unassembled WGS sequence"/>
</dbReference>
<comment type="caution">
    <text evidence="2">The sequence shown here is derived from an EMBL/GenBank/DDBJ whole genome shotgun (WGS) entry which is preliminary data.</text>
</comment>
<keyword evidence="3" id="KW-1185">Reference proteome</keyword>
<evidence type="ECO:0000313" key="3">
    <source>
        <dbReference type="Proteomes" id="UP000535415"/>
    </source>
</evidence>
<protein>
    <submittedName>
        <fullName evidence="2">Uncharacterized protein</fullName>
    </submittedName>
</protein>